<comment type="caution">
    <text evidence="1">The sequence shown here is derived from an EMBL/GenBank/DDBJ whole genome shotgun (WGS) entry which is preliminary data.</text>
</comment>
<dbReference type="Proteomes" id="UP000659496">
    <property type="component" value="Unassembled WGS sequence"/>
</dbReference>
<dbReference type="Pfam" id="PF11588">
    <property type="entry name" value="DUF3243"/>
    <property type="match status" value="1"/>
</dbReference>
<dbReference type="Gene3D" id="1.10.760.20">
    <property type="entry name" value="Protein of unknown function DUF3243"/>
    <property type="match status" value="1"/>
</dbReference>
<gene>
    <name evidence="1" type="ORF">H9659_10630</name>
</gene>
<dbReference type="InterPro" id="IPR038292">
    <property type="entry name" value="YmfJ/YflH_sf"/>
</dbReference>
<evidence type="ECO:0000313" key="1">
    <source>
        <dbReference type="EMBL" id="MBD7908786.1"/>
    </source>
</evidence>
<organism evidence="1 2">
    <name type="scientific">Sporosarcina gallistercoris</name>
    <dbReference type="NCBI Taxonomy" id="2762245"/>
    <lineage>
        <taxon>Bacteria</taxon>
        <taxon>Bacillati</taxon>
        <taxon>Bacillota</taxon>
        <taxon>Bacilli</taxon>
        <taxon>Bacillales</taxon>
        <taxon>Caryophanaceae</taxon>
        <taxon>Sporosarcina</taxon>
    </lineage>
</organism>
<accession>A0ABR8PKS7</accession>
<evidence type="ECO:0000313" key="2">
    <source>
        <dbReference type="Proteomes" id="UP000659496"/>
    </source>
</evidence>
<keyword evidence="2" id="KW-1185">Reference proteome</keyword>
<dbReference type="EMBL" id="JACSQY010000007">
    <property type="protein sequence ID" value="MBD7908786.1"/>
    <property type="molecule type" value="Genomic_DNA"/>
</dbReference>
<name>A0ABR8PKS7_9BACL</name>
<reference evidence="1 2" key="1">
    <citation type="submission" date="2020-08" db="EMBL/GenBank/DDBJ databases">
        <title>A Genomic Blueprint of the Chicken Gut Microbiome.</title>
        <authorList>
            <person name="Gilroy R."/>
            <person name="Ravi A."/>
            <person name="Getino M."/>
            <person name="Pursley I."/>
            <person name="Horton D.L."/>
            <person name="Alikhan N.-F."/>
            <person name="Baker D."/>
            <person name="Gharbi K."/>
            <person name="Hall N."/>
            <person name="Watson M."/>
            <person name="Adriaenssens E.M."/>
            <person name="Foster-Nyarko E."/>
            <person name="Jarju S."/>
            <person name="Secka A."/>
            <person name="Antonio M."/>
            <person name="Oren A."/>
            <person name="Chaudhuri R."/>
            <person name="La Ragione R.M."/>
            <person name="Hildebrand F."/>
            <person name="Pallen M.J."/>
        </authorList>
    </citation>
    <scope>NUCLEOTIDE SEQUENCE [LARGE SCALE GENOMIC DNA]</scope>
    <source>
        <strain evidence="1 2">Sa3CUA8</strain>
    </source>
</reference>
<protein>
    <submittedName>
        <fullName evidence="1">DUF3243 family protein</fullName>
    </submittedName>
</protein>
<proteinExistence type="predicted"/>
<dbReference type="RefSeq" id="WP_191690277.1">
    <property type="nucleotide sequence ID" value="NZ_JACSQY010000007.1"/>
</dbReference>
<sequence length="101" mass="11645">MDVKGKVEGELNKMDSEKKEDILKNFTSFKDYLSDKVHKGEKLGLSEEQLTKATEYVAGYLAKHEEPKNREQYVLQELWKVGDKEEQKALSSLLLKLVKAE</sequence>
<dbReference type="InterPro" id="IPR021637">
    <property type="entry name" value="DUF3243"/>
</dbReference>